<dbReference type="OrthoDB" id="18320at2759"/>
<dbReference type="AlphaFoldDB" id="A0A1B9GWL2"/>
<evidence type="ECO:0000256" key="1">
    <source>
        <dbReference type="SAM" id="MobiDB-lite"/>
    </source>
</evidence>
<gene>
    <name evidence="2" type="ORF">I316_02949</name>
</gene>
<sequence>MDTRIPNPLTLTSLTILSPSNAPLYVHSFTGEQDELRHYHLSHAAVDVIEERIVMTSTPTKPAESYLGLLFCMEDMAFYGFQTMTKLRMVLSIALVDAMIKDADIVAIFRAVHNLLLTTSHNPFTSLPSSFKAKSAQAQPSTTTATATGESDSNPAKTDTKNDYNPTSTRNTSINDSKMFVCAPEEIRADWLKDSRRFNEGIRRIGEMLGAGAGAGAGAR</sequence>
<feature type="compositionally biased region" description="Polar residues" evidence="1">
    <location>
        <begin position="149"/>
        <end position="176"/>
    </location>
</feature>
<evidence type="ECO:0000313" key="2">
    <source>
        <dbReference type="EMBL" id="OCF35399.1"/>
    </source>
</evidence>
<proteinExistence type="predicted"/>
<evidence type="ECO:0000313" key="3">
    <source>
        <dbReference type="Proteomes" id="UP000092666"/>
    </source>
</evidence>
<reference evidence="2 3" key="1">
    <citation type="submission" date="2013-07" db="EMBL/GenBank/DDBJ databases">
        <title>The Genome Sequence of Cryptococcus heveanensis BCC8398.</title>
        <authorList>
            <consortium name="The Broad Institute Genome Sequencing Platform"/>
            <person name="Cuomo C."/>
            <person name="Litvintseva A."/>
            <person name="Chen Y."/>
            <person name="Heitman J."/>
            <person name="Sun S."/>
            <person name="Springer D."/>
            <person name="Dromer F."/>
            <person name="Young S.K."/>
            <person name="Zeng Q."/>
            <person name="Gargeya S."/>
            <person name="Fitzgerald M."/>
            <person name="Abouelleil A."/>
            <person name="Alvarado L."/>
            <person name="Berlin A.M."/>
            <person name="Chapman S.B."/>
            <person name="Dewar J."/>
            <person name="Goldberg J."/>
            <person name="Griggs A."/>
            <person name="Gujja S."/>
            <person name="Hansen M."/>
            <person name="Howarth C."/>
            <person name="Imamovic A."/>
            <person name="Larimer J."/>
            <person name="McCowan C."/>
            <person name="Murphy C."/>
            <person name="Pearson M."/>
            <person name="Priest M."/>
            <person name="Roberts A."/>
            <person name="Saif S."/>
            <person name="Shea T."/>
            <person name="Sykes S."/>
            <person name="Wortman J."/>
            <person name="Nusbaum C."/>
            <person name="Birren B."/>
        </authorList>
    </citation>
    <scope>NUCLEOTIDE SEQUENCE [LARGE SCALE GENOMIC DNA]</scope>
    <source>
        <strain evidence="2 3">BCC8398</strain>
    </source>
</reference>
<dbReference type="Gene3D" id="3.30.450.70">
    <property type="match status" value="1"/>
</dbReference>
<organism evidence="2 3">
    <name type="scientific">Kwoniella heveanensis BCC8398</name>
    <dbReference type="NCBI Taxonomy" id="1296120"/>
    <lineage>
        <taxon>Eukaryota</taxon>
        <taxon>Fungi</taxon>
        <taxon>Dikarya</taxon>
        <taxon>Basidiomycota</taxon>
        <taxon>Agaricomycotina</taxon>
        <taxon>Tremellomycetes</taxon>
        <taxon>Tremellales</taxon>
        <taxon>Cryptococcaceae</taxon>
        <taxon>Kwoniella</taxon>
    </lineage>
</organism>
<dbReference type="Proteomes" id="UP000092666">
    <property type="component" value="Unassembled WGS sequence"/>
</dbReference>
<dbReference type="GO" id="GO:0005737">
    <property type="term" value="C:cytoplasm"/>
    <property type="evidence" value="ECO:0007669"/>
    <property type="project" value="GOC"/>
</dbReference>
<dbReference type="PANTHER" id="PTHR12403">
    <property type="entry name" value="TRAFFICKING PROTEIN PARTICLE COMPLEX SUBUNIT 2"/>
    <property type="match status" value="1"/>
</dbReference>
<dbReference type="STRING" id="1296120.A0A1B9GWL2"/>
<evidence type="ECO:0008006" key="4">
    <source>
        <dbReference type="Google" id="ProtNLM"/>
    </source>
</evidence>
<dbReference type="InterPro" id="IPR006722">
    <property type="entry name" value="Sedlin"/>
</dbReference>
<feature type="compositionally biased region" description="Low complexity" evidence="1">
    <location>
        <begin position="133"/>
        <end position="148"/>
    </location>
</feature>
<dbReference type="InterPro" id="IPR011012">
    <property type="entry name" value="Longin-like_dom_sf"/>
</dbReference>
<feature type="region of interest" description="Disordered" evidence="1">
    <location>
        <begin position="131"/>
        <end position="176"/>
    </location>
</feature>
<protein>
    <recommendedName>
        <fullName evidence="4">Sedlin</fullName>
    </recommendedName>
</protein>
<keyword evidence="3" id="KW-1185">Reference proteome</keyword>
<name>A0A1B9GWL2_9TREE</name>
<dbReference type="GO" id="GO:0006888">
    <property type="term" value="P:endoplasmic reticulum to Golgi vesicle-mediated transport"/>
    <property type="evidence" value="ECO:0007669"/>
    <property type="project" value="InterPro"/>
</dbReference>
<reference evidence="3" key="2">
    <citation type="submission" date="2013-12" db="EMBL/GenBank/DDBJ databases">
        <title>Evolution of pathogenesis and genome organization in the Tremellales.</title>
        <authorList>
            <person name="Cuomo C."/>
            <person name="Litvintseva A."/>
            <person name="Heitman J."/>
            <person name="Chen Y."/>
            <person name="Sun S."/>
            <person name="Springer D."/>
            <person name="Dromer F."/>
            <person name="Young S."/>
            <person name="Zeng Q."/>
            <person name="Chapman S."/>
            <person name="Gujja S."/>
            <person name="Saif S."/>
            <person name="Birren B."/>
        </authorList>
    </citation>
    <scope>NUCLEOTIDE SEQUENCE [LARGE SCALE GENOMIC DNA]</scope>
    <source>
        <strain evidence="3">BCC8398</strain>
    </source>
</reference>
<dbReference type="Pfam" id="PF04628">
    <property type="entry name" value="Sedlin_N"/>
    <property type="match status" value="1"/>
</dbReference>
<dbReference type="SUPFAM" id="SSF64356">
    <property type="entry name" value="SNARE-like"/>
    <property type="match status" value="1"/>
</dbReference>
<accession>A0A1B9GWL2</accession>
<dbReference type="EMBL" id="KI669499">
    <property type="protein sequence ID" value="OCF35399.1"/>
    <property type="molecule type" value="Genomic_DNA"/>
</dbReference>